<reference evidence="1 2" key="1">
    <citation type="submission" date="2019-01" db="EMBL/GenBank/DDBJ databases">
        <title>Lacibacter sp. strain TTM-7.</title>
        <authorList>
            <person name="Chen W.-M."/>
        </authorList>
    </citation>
    <scope>NUCLEOTIDE SEQUENCE [LARGE SCALE GENOMIC DNA]</scope>
    <source>
        <strain evidence="1 2">TTM-7</strain>
    </source>
</reference>
<gene>
    <name evidence="1" type="ORF">ESA94_05265</name>
</gene>
<dbReference type="AlphaFoldDB" id="A0A4Q1CP55"/>
<proteinExistence type="predicted"/>
<name>A0A4Q1CP55_9BACT</name>
<comment type="caution">
    <text evidence="1">The sequence shown here is derived from an EMBL/GenBank/DDBJ whole genome shotgun (WGS) entry which is preliminary data.</text>
</comment>
<dbReference type="Proteomes" id="UP000290204">
    <property type="component" value="Unassembled WGS sequence"/>
</dbReference>
<protein>
    <submittedName>
        <fullName evidence="1">Uncharacterized protein</fullName>
    </submittedName>
</protein>
<evidence type="ECO:0000313" key="1">
    <source>
        <dbReference type="EMBL" id="RXK62419.1"/>
    </source>
</evidence>
<evidence type="ECO:0000313" key="2">
    <source>
        <dbReference type="Proteomes" id="UP000290204"/>
    </source>
</evidence>
<accession>A0A4Q1CP55</accession>
<dbReference type="EMBL" id="SDHW01000001">
    <property type="protein sequence ID" value="RXK62419.1"/>
    <property type="molecule type" value="Genomic_DNA"/>
</dbReference>
<dbReference type="RefSeq" id="WP_129129790.1">
    <property type="nucleotide sequence ID" value="NZ_SDHW01000001.1"/>
</dbReference>
<organism evidence="1 2">
    <name type="scientific">Lacibacter luteus</name>
    <dbReference type="NCBI Taxonomy" id="2508719"/>
    <lineage>
        <taxon>Bacteria</taxon>
        <taxon>Pseudomonadati</taxon>
        <taxon>Bacteroidota</taxon>
        <taxon>Chitinophagia</taxon>
        <taxon>Chitinophagales</taxon>
        <taxon>Chitinophagaceae</taxon>
        <taxon>Lacibacter</taxon>
    </lineage>
</organism>
<keyword evidence="2" id="KW-1185">Reference proteome</keyword>
<sequence length="297" mass="33863">MQLRAFFFLFFIAFVLSAIAGDYTGVWEGYFYLRSKKHKINVRIEVIQKENWVRAVIATRGYENNTTYGCEYSVHGWFENNNLTLAKENVKDAFAITSNDCGSFKHIKLSLNLKDSTNTAKGRWVWADDSEEVFVIKRMNTAVSESAKEEINEVSRTKYITIGNQKPIKQSYVPDTKKIGQLKVDYRKIVITVSSVIKDTTASLSAWVNGKALVKDFNLASSDLIIKLEEITPVNRLIFLNSSDTGKQLDVKISFQQGMKRKVWVTAIEALGDVLLELIYNDDLYRDEFSGFGQDQL</sequence>